<dbReference type="EMBL" id="CAEZTC010000162">
    <property type="protein sequence ID" value="CAB4567234.1"/>
    <property type="molecule type" value="Genomic_DNA"/>
</dbReference>
<proteinExistence type="predicted"/>
<gene>
    <name evidence="1" type="ORF">UFOPK1572_01169</name>
</gene>
<accession>A0A6J6DVL4</accession>
<organism evidence="1">
    <name type="scientific">freshwater metagenome</name>
    <dbReference type="NCBI Taxonomy" id="449393"/>
    <lineage>
        <taxon>unclassified sequences</taxon>
        <taxon>metagenomes</taxon>
        <taxon>ecological metagenomes</taxon>
    </lineage>
</organism>
<evidence type="ECO:0000313" key="1">
    <source>
        <dbReference type="EMBL" id="CAB4567234.1"/>
    </source>
</evidence>
<name>A0A6J6DVL4_9ZZZZ</name>
<dbReference type="AlphaFoldDB" id="A0A6J6DVL4"/>
<reference evidence="1" key="1">
    <citation type="submission" date="2020-05" db="EMBL/GenBank/DDBJ databases">
        <authorList>
            <person name="Chiriac C."/>
            <person name="Salcher M."/>
            <person name="Ghai R."/>
            <person name="Kavagutti S V."/>
        </authorList>
    </citation>
    <scope>NUCLEOTIDE SEQUENCE</scope>
</reference>
<protein>
    <submittedName>
        <fullName evidence="1">Unannotated protein</fullName>
    </submittedName>
</protein>
<sequence>MAAFIGVETHCVVGDTIFQTGSEFIHDVNERSITPLFSGVLYFRKKLRSKGAIHAMEYFVISW</sequence>